<name>A0ACC2EWA7_DIPCM</name>
<reference evidence="2" key="1">
    <citation type="journal article" date="2024" name="Proc. Natl. Acad. Sci. U.S.A.">
        <title>Extraordinary preservation of gene collinearity over three hundred million years revealed in homosporous lycophytes.</title>
        <authorList>
            <person name="Li C."/>
            <person name="Wickell D."/>
            <person name="Kuo L.Y."/>
            <person name="Chen X."/>
            <person name="Nie B."/>
            <person name="Liao X."/>
            <person name="Peng D."/>
            <person name="Ji J."/>
            <person name="Jenkins J."/>
            <person name="Williams M."/>
            <person name="Shu S."/>
            <person name="Plott C."/>
            <person name="Barry K."/>
            <person name="Rajasekar S."/>
            <person name="Grimwood J."/>
            <person name="Han X."/>
            <person name="Sun S."/>
            <person name="Hou Z."/>
            <person name="He W."/>
            <person name="Dai G."/>
            <person name="Sun C."/>
            <person name="Schmutz J."/>
            <person name="Leebens-Mack J.H."/>
            <person name="Li F.W."/>
            <person name="Wang L."/>
        </authorList>
    </citation>
    <scope>NUCLEOTIDE SEQUENCE [LARGE SCALE GENOMIC DNA]</scope>
    <source>
        <strain evidence="2">cv. PW_Plant_1</strain>
    </source>
</reference>
<dbReference type="Proteomes" id="UP001162992">
    <property type="component" value="Chromosome 1"/>
</dbReference>
<evidence type="ECO:0000313" key="2">
    <source>
        <dbReference type="Proteomes" id="UP001162992"/>
    </source>
</evidence>
<organism evidence="1 2">
    <name type="scientific">Diphasiastrum complanatum</name>
    <name type="common">Issler's clubmoss</name>
    <name type="synonym">Lycopodium complanatum</name>
    <dbReference type="NCBI Taxonomy" id="34168"/>
    <lineage>
        <taxon>Eukaryota</taxon>
        <taxon>Viridiplantae</taxon>
        <taxon>Streptophyta</taxon>
        <taxon>Embryophyta</taxon>
        <taxon>Tracheophyta</taxon>
        <taxon>Lycopodiopsida</taxon>
        <taxon>Lycopodiales</taxon>
        <taxon>Lycopodiaceae</taxon>
        <taxon>Lycopodioideae</taxon>
        <taxon>Diphasiastrum</taxon>
    </lineage>
</organism>
<dbReference type="EMBL" id="CM055092">
    <property type="protein sequence ID" value="KAJ7570697.1"/>
    <property type="molecule type" value="Genomic_DNA"/>
</dbReference>
<protein>
    <submittedName>
        <fullName evidence="1">Uncharacterized protein</fullName>
    </submittedName>
</protein>
<comment type="caution">
    <text evidence="1">The sequence shown here is derived from an EMBL/GenBank/DDBJ whole genome shotgun (WGS) entry which is preliminary data.</text>
</comment>
<proteinExistence type="predicted"/>
<accession>A0ACC2EWA7</accession>
<sequence length="144" mass="16407">MKMFCLSSKLYRFDKDGNQWKERGVGPVKLLKHTESGKVRLLMRQNKTLKICANHIVLSTTSLQEHAGSDKSWVWHAADFSDGDLKDELFAIRFGSVENAQKFKEIFEEAQESLAEKSEETTRDAESTATLLDNLNVVPKEDKD</sequence>
<evidence type="ECO:0000313" key="1">
    <source>
        <dbReference type="EMBL" id="KAJ7570697.1"/>
    </source>
</evidence>
<gene>
    <name evidence="1" type="ORF">O6H91_01G132000</name>
</gene>
<keyword evidence="2" id="KW-1185">Reference proteome</keyword>